<evidence type="ECO:0000256" key="2">
    <source>
        <dbReference type="ARBA" id="ARBA00004370"/>
    </source>
</evidence>
<dbReference type="InterPro" id="IPR036097">
    <property type="entry name" value="HisK_dim/P_sf"/>
</dbReference>
<dbReference type="STRING" id="45496.SAMN04488079_10994"/>
<dbReference type="GO" id="GO:0009927">
    <property type="term" value="F:histidine phosphotransfer kinase activity"/>
    <property type="evidence" value="ECO:0007669"/>
    <property type="project" value="TreeGrafter"/>
</dbReference>
<feature type="modified residue" description="4-aspartylphosphate" evidence="10">
    <location>
        <position position="662"/>
    </location>
</feature>
<keyword evidence="5" id="KW-0808">Transferase</keyword>
<dbReference type="SUPFAM" id="SSF47384">
    <property type="entry name" value="Homodimeric domain of signal transducing histidine kinase"/>
    <property type="match status" value="1"/>
</dbReference>
<keyword evidence="8 11" id="KW-1133">Transmembrane helix</keyword>
<feature type="domain" description="Response regulatory" evidence="13">
    <location>
        <begin position="611"/>
        <end position="726"/>
    </location>
</feature>
<dbReference type="PROSITE" id="PS50109">
    <property type="entry name" value="HIS_KIN"/>
    <property type="match status" value="1"/>
</dbReference>
<dbReference type="InterPro" id="IPR003661">
    <property type="entry name" value="HisK_dim/P_dom"/>
</dbReference>
<feature type="transmembrane region" description="Helical" evidence="11">
    <location>
        <begin position="16"/>
        <end position="36"/>
    </location>
</feature>
<dbReference type="RefSeq" id="WP_091713806.1">
    <property type="nucleotide sequence ID" value="NZ_FOSH01000009.1"/>
</dbReference>
<dbReference type="SUPFAM" id="SSF52172">
    <property type="entry name" value="CheY-like"/>
    <property type="match status" value="1"/>
</dbReference>
<evidence type="ECO:0000256" key="10">
    <source>
        <dbReference type="PROSITE-ProRule" id="PRU00169"/>
    </source>
</evidence>
<evidence type="ECO:0000256" key="5">
    <source>
        <dbReference type="ARBA" id="ARBA00022679"/>
    </source>
</evidence>
<name>A0A1I3Z2X5_9GAMM</name>
<dbReference type="AlphaFoldDB" id="A0A1I3Z2X5"/>
<dbReference type="PROSITE" id="PS50839">
    <property type="entry name" value="CHASE"/>
    <property type="match status" value="1"/>
</dbReference>
<evidence type="ECO:0000313" key="16">
    <source>
        <dbReference type="Proteomes" id="UP000198924"/>
    </source>
</evidence>
<dbReference type="EMBL" id="FOSH01000009">
    <property type="protein sequence ID" value="SFK37969.1"/>
    <property type="molecule type" value="Genomic_DNA"/>
</dbReference>
<dbReference type="CDD" id="cd00156">
    <property type="entry name" value="REC"/>
    <property type="match status" value="1"/>
</dbReference>
<dbReference type="Pfam" id="PF00072">
    <property type="entry name" value="Response_reg"/>
    <property type="match status" value="1"/>
</dbReference>
<evidence type="ECO:0000256" key="7">
    <source>
        <dbReference type="ARBA" id="ARBA00022777"/>
    </source>
</evidence>
<dbReference type="InterPro" id="IPR003594">
    <property type="entry name" value="HATPase_dom"/>
</dbReference>
<feature type="domain" description="Histidine kinase" evidence="12">
    <location>
        <begin position="377"/>
        <end position="590"/>
    </location>
</feature>
<organism evidence="15 16">
    <name type="scientific">Methylophaga sulfidovorans</name>
    <dbReference type="NCBI Taxonomy" id="45496"/>
    <lineage>
        <taxon>Bacteria</taxon>
        <taxon>Pseudomonadati</taxon>
        <taxon>Pseudomonadota</taxon>
        <taxon>Gammaproteobacteria</taxon>
        <taxon>Thiotrichales</taxon>
        <taxon>Piscirickettsiaceae</taxon>
        <taxon>Methylophaga</taxon>
    </lineage>
</organism>
<dbReference type="InterPro" id="IPR011006">
    <property type="entry name" value="CheY-like_superfamily"/>
</dbReference>
<dbReference type="SUPFAM" id="SSF55874">
    <property type="entry name" value="ATPase domain of HSP90 chaperone/DNA topoisomerase II/histidine kinase"/>
    <property type="match status" value="1"/>
</dbReference>
<dbReference type="PANTHER" id="PTHR43047:SF9">
    <property type="entry name" value="HISTIDINE KINASE"/>
    <property type="match status" value="1"/>
</dbReference>
<dbReference type="GO" id="GO:0005886">
    <property type="term" value="C:plasma membrane"/>
    <property type="evidence" value="ECO:0007669"/>
    <property type="project" value="TreeGrafter"/>
</dbReference>
<evidence type="ECO:0000259" key="13">
    <source>
        <dbReference type="PROSITE" id="PS50110"/>
    </source>
</evidence>
<keyword evidence="16" id="KW-1185">Reference proteome</keyword>
<dbReference type="InterPro" id="IPR036890">
    <property type="entry name" value="HATPase_C_sf"/>
</dbReference>
<dbReference type="SMART" id="SM00387">
    <property type="entry name" value="HATPase_c"/>
    <property type="match status" value="1"/>
</dbReference>
<dbReference type="InterPro" id="IPR001789">
    <property type="entry name" value="Sig_transdc_resp-reg_receiver"/>
</dbReference>
<dbReference type="InterPro" id="IPR006189">
    <property type="entry name" value="CHASE_dom"/>
</dbReference>
<reference evidence="16" key="1">
    <citation type="submission" date="2016-10" db="EMBL/GenBank/DDBJ databases">
        <authorList>
            <person name="Varghese N."/>
            <person name="Submissions S."/>
        </authorList>
    </citation>
    <scope>NUCLEOTIDE SEQUENCE [LARGE SCALE GENOMIC DNA]</scope>
    <source>
        <strain evidence="16">DSM 11578</strain>
    </source>
</reference>
<dbReference type="Pfam" id="PF03924">
    <property type="entry name" value="CHASE"/>
    <property type="match status" value="1"/>
</dbReference>
<feature type="domain" description="CHASE" evidence="14">
    <location>
        <begin position="81"/>
        <end position="240"/>
    </location>
</feature>
<evidence type="ECO:0000256" key="8">
    <source>
        <dbReference type="ARBA" id="ARBA00022989"/>
    </source>
</evidence>
<dbReference type="Gene3D" id="1.10.287.130">
    <property type="match status" value="1"/>
</dbReference>
<dbReference type="CDD" id="cd00075">
    <property type="entry name" value="HATPase"/>
    <property type="match status" value="1"/>
</dbReference>
<evidence type="ECO:0000259" key="12">
    <source>
        <dbReference type="PROSITE" id="PS50109"/>
    </source>
</evidence>
<dbReference type="SMART" id="SM00448">
    <property type="entry name" value="REC"/>
    <property type="match status" value="1"/>
</dbReference>
<dbReference type="PRINTS" id="PR00344">
    <property type="entry name" value="BCTRLSENSOR"/>
</dbReference>
<dbReference type="Pfam" id="PF00512">
    <property type="entry name" value="HisKA"/>
    <property type="match status" value="1"/>
</dbReference>
<dbReference type="PROSITE" id="PS50110">
    <property type="entry name" value="RESPONSE_REGULATORY"/>
    <property type="match status" value="1"/>
</dbReference>
<evidence type="ECO:0000256" key="11">
    <source>
        <dbReference type="SAM" id="Phobius"/>
    </source>
</evidence>
<keyword evidence="4 10" id="KW-0597">Phosphoprotein</keyword>
<keyword evidence="6 11" id="KW-0812">Transmembrane</keyword>
<dbReference type="Proteomes" id="UP000198924">
    <property type="component" value="Unassembled WGS sequence"/>
</dbReference>
<dbReference type="Gene3D" id="3.40.50.2300">
    <property type="match status" value="1"/>
</dbReference>
<comment type="subcellular location">
    <subcellularLocation>
        <location evidence="2">Membrane</location>
    </subcellularLocation>
</comment>
<comment type="catalytic activity">
    <reaction evidence="1">
        <text>ATP + protein L-histidine = ADP + protein N-phospho-L-histidine.</text>
        <dbReference type="EC" id="2.7.13.3"/>
    </reaction>
</comment>
<keyword evidence="9 11" id="KW-0472">Membrane</keyword>
<dbReference type="Gene3D" id="3.30.450.350">
    <property type="entry name" value="CHASE domain"/>
    <property type="match status" value="1"/>
</dbReference>
<feature type="transmembrane region" description="Helical" evidence="11">
    <location>
        <begin position="313"/>
        <end position="335"/>
    </location>
</feature>
<evidence type="ECO:0000256" key="9">
    <source>
        <dbReference type="ARBA" id="ARBA00023136"/>
    </source>
</evidence>
<evidence type="ECO:0000313" key="15">
    <source>
        <dbReference type="EMBL" id="SFK37969.1"/>
    </source>
</evidence>
<dbReference type="Pfam" id="PF02518">
    <property type="entry name" value="HATPase_c"/>
    <property type="match status" value="1"/>
</dbReference>
<dbReference type="EC" id="2.7.13.3" evidence="3"/>
<dbReference type="PANTHER" id="PTHR43047">
    <property type="entry name" value="TWO-COMPONENT HISTIDINE PROTEIN KINASE"/>
    <property type="match status" value="1"/>
</dbReference>
<evidence type="ECO:0000259" key="14">
    <source>
        <dbReference type="PROSITE" id="PS50839"/>
    </source>
</evidence>
<keyword evidence="7 15" id="KW-0418">Kinase</keyword>
<dbReference type="Gene3D" id="3.30.565.10">
    <property type="entry name" value="Histidine kinase-like ATPase, C-terminal domain"/>
    <property type="match status" value="1"/>
</dbReference>
<dbReference type="InterPro" id="IPR042240">
    <property type="entry name" value="CHASE_sf"/>
</dbReference>
<dbReference type="InterPro" id="IPR005467">
    <property type="entry name" value="His_kinase_dom"/>
</dbReference>
<dbReference type="OrthoDB" id="9792854at2"/>
<evidence type="ECO:0000256" key="6">
    <source>
        <dbReference type="ARBA" id="ARBA00022692"/>
    </source>
</evidence>
<proteinExistence type="predicted"/>
<protein>
    <recommendedName>
        <fullName evidence="3">histidine kinase</fullName>
        <ecNumber evidence="3">2.7.13.3</ecNumber>
    </recommendedName>
</protein>
<dbReference type="SMART" id="SM00388">
    <property type="entry name" value="HisKA"/>
    <property type="match status" value="1"/>
</dbReference>
<dbReference type="CDD" id="cd00082">
    <property type="entry name" value="HisKA"/>
    <property type="match status" value="1"/>
</dbReference>
<accession>A0A1I3Z2X5</accession>
<evidence type="ECO:0000256" key="3">
    <source>
        <dbReference type="ARBA" id="ARBA00012438"/>
    </source>
</evidence>
<evidence type="ECO:0000256" key="4">
    <source>
        <dbReference type="ARBA" id="ARBA00022553"/>
    </source>
</evidence>
<dbReference type="InterPro" id="IPR004358">
    <property type="entry name" value="Sig_transdc_His_kin-like_C"/>
</dbReference>
<dbReference type="GO" id="GO:0000155">
    <property type="term" value="F:phosphorelay sensor kinase activity"/>
    <property type="evidence" value="ECO:0007669"/>
    <property type="project" value="InterPro"/>
</dbReference>
<gene>
    <name evidence="15" type="ORF">SAMN04488079_10994</name>
</gene>
<evidence type="ECO:0000256" key="1">
    <source>
        <dbReference type="ARBA" id="ARBA00000085"/>
    </source>
</evidence>
<dbReference type="SMART" id="SM01079">
    <property type="entry name" value="CHASE"/>
    <property type="match status" value="1"/>
</dbReference>
<sequence>MNTQQKWFLPERTKTIAIWAAVVMVCGLSFSLLGFLELQKITQQRLFVESEKNVRSHIEQIQTNIDISLDSLTNVANLYQARGDISTEQLQRIFNTETHYHAGTRGLAWVPKVTEQALPEFEQRVRSEGVRNYHVYDVTGHGMPKPVNEHTVYFPVRAVYPPLGTDLRYGLNLAAVATREHVMTKASNTHKTAITDRVSIFYQQQHLYGFQAFHPLFDKEQNLLGYVVGLYDFDGLFGDVFDNDDVGLALYDGSTNSQQLLYSKNTELSSVIQLRKSIDLHWTFPLQVADKQWLISIFPDVSEHRASGSYIPYIGLIAGAIITSLLSVYLFLALLRAQQLAEMSHYLAGTHQQLDTQKHLKQLADEANEAKSNLLRAASHDLRQPLHTIGLLTELLTQSQDSKQQKLLVGKIHSAVDNMDTMFGALLDLSQLDAGKLNSQADVFPISRILDKLFVEFEIVAEEKGLELHYIYSSAVIKTDPNLLERMLRNLLSNAIRYTSKGRVIIGCRRHSDFVRICVLDSGIGIKQQAQQHIYQAFYREDEARKMVDKGLGLGLSIVNKTAQNLNLNFAFQSVEGKGSLFYIDAPYADAALVINTSVTHLASFEHLNLTIWLIEDDADTRYGMQQLLASWNCQCQSFADKTTLLDYLKISPLKPDVILADYHLVGDNGLELSQLICDFYKQIIPTLMVTASVELEQTIRQVAKLDVLIKPVQPESLYRWLRNTLS</sequence>